<feature type="transmembrane region" description="Helical" evidence="1">
    <location>
        <begin position="115"/>
        <end position="135"/>
    </location>
</feature>
<reference evidence="2 3" key="1">
    <citation type="submission" date="2018-08" db="EMBL/GenBank/DDBJ databases">
        <title>Streptomyces NEAU-D10 sp. nov., a novel Actinomycete isolated from soil.</title>
        <authorList>
            <person name="Jin L."/>
        </authorList>
    </citation>
    <scope>NUCLEOTIDE SEQUENCE [LARGE SCALE GENOMIC DNA]</scope>
    <source>
        <strain evidence="2 3">NEAU-D10</strain>
    </source>
</reference>
<protein>
    <submittedName>
        <fullName evidence="2">Uncharacterized protein</fullName>
    </submittedName>
</protein>
<evidence type="ECO:0000313" key="2">
    <source>
        <dbReference type="EMBL" id="REK87316.1"/>
    </source>
</evidence>
<dbReference type="AlphaFoldDB" id="A0A371PXW8"/>
<dbReference type="Proteomes" id="UP000262477">
    <property type="component" value="Unassembled WGS sequence"/>
</dbReference>
<sequence>MSEYAAKDAAAALARAQELSSTVRAGAKWYVRYQVVYGCAAAVVVLAIGLLSRPYGVAIGVGFWGVVVAGLSVYSARQRVARRGFGRWHASMIIAWGLLYAAVLVPGSIWFPGVVAWWVPGAVVVALPGLIGGYLEARR</sequence>
<organism evidence="2 3">
    <name type="scientific">Streptomyces inhibens</name>
    <dbReference type="NCBI Taxonomy" id="2293571"/>
    <lineage>
        <taxon>Bacteria</taxon>
        <taxon>Bacillati</taxon>
        <taxon>Actinomycetota</taxon>
        <taxon>Actinomycetes</taxon>
        <taxon>Kitasatosporales</taxon>
        <taxon>Streptomycetaceae</taxon>
        <taxon>Streptomyces</taxon>
    </lineage>
</organism>
<gene>
    <name evidence="2" type="ORF">DY245_27475</name>
</gene>
<feature type="transmembrane region" description="Helical" evidence="1">
    <location>
        <begin position="88"/>
        <end position="109"/>
    </location>
</feature>
<evidence type="ECO:0000256" key="1">
    <source>
        <dbReference type="SAM" id="Phobius"/>
    </source>
</evidence>
<evidence type="ECO:0000313" key="3">
    <source>
        <dbReference type="Proteomes" id="UP000262477"/>
    </source>
</evidence>
<keyword evidence="3" id="KW-1185">Reference proteome</keyword>
<name>A0A371PXW8_STRIH</name>
<feature type="transmembrane region" description="Helical" evidence="1">
    <location>
        <begin position="30"/>
        <end position="51"/>
    </location>
</feature>
<comment type="caution">
    <text evidence="2">The sequence shown here is derived from an EMBL/GenBank/DDBJ whole genome shotgun (WGS) entry which is preliminary data.</text>
</comment>
<accession>A0A371PXW8</accession>
<keyword evidence="1" id="KW-1133">Transmembrane helix</keyword>
<keyword evidence="1" id="KW-0812">Transmembrane</keyword>
<proteinExistence type="predicted"/>
<feature type="transmembrane region" description="Helical" evidence="1">
    <location>
        <begin position="57"/>
        <end position="76"/>
    </location>
</feature>
<dbReference type="OrthoDB" id="3429272at2"/>
<keyword evidence="1" id="KW-0472">Membrane</keyword>
<dbReference type="RefSeq" id="WP_128509906.1">
    <property type="nucleotide sequence ID" value="NZ_QUAC01000219.1"/>
</dbReference>
<dbReference type="EMBL" id="QUAC01000219">
    <property type="protein sequence ID" value="REK87316.1"/>
    <property type="molecule type" value="Genomic_DNA"/>
</dbReference>